<feature type="compositionally biased region" description="Low complexity" evidence="9">
    <location>
        <begin position="581"/>
        <end position="598"/>
    </location>
</feature>
<dbReference type="SUPFAM" id="SSF68906">
    <property type="entry name" value="SAP domain"/>
    <property type="match status" value="1"/>
</dbReference>
<reference evidence="11" key="1">
    <citation type="submission" date="2020-11" db="EMBL/GenBank/DDBJ databases">
        <authorList>
            <person name="Tran Van P."/>
        </authorList>
    </citation>
    <scope>NUCLEOTIDE SEQUENCE</scope>
</reference>
<dbReference type="Pfam" id="PF02755">
    <property type="entry name" value="RPEL"/>
    <property type="match status" value="2"/>
</dbReference>
<accession>A0A7R9IBA0</accession>
<feature type="repeat" description="RPEL" evidence="7">
    <location>
        <begin position="179"/>
        <end position="204"/>
    </location>
</feature>
<feature type="region of interest" description="Disordered" evidence="9">
    <location>
        <begin position="648"/>
        <end position="696"/>
    </location>
</feature>
<feature type="domain" description="SAP" evidence="10">
    <location>
        <begin position="534"/>
        <end position="568"/>
    </location>
</feature>
<sequence length="1126" mass="122703">MMLRPTQEEPPSPHPLIWFHGYTRVGRSYVAQRRPRGDIHPDSLESPPFCEVKDKNSTSLSLSVGQRLRRVNRHATSMKTLISSVRPLEHRALKVKLMMRRPIKMLVDQGIMPPLKTPPAFHEQRQKLERAKMGDLLKAKIQQRPNRQDLVNQHILEDAHVDPSIAEKQRMLKKARLADSLNDQLSHRPGPLELIQKNILHTEEPIERAVKDGVIPFKPTYEGQLTKPQHPNRYITYDEDSLSSEGGQSPLQTQPSTGLPEVRTQADVLEAAAASAGIVTVALTIPTTGGAVVVTSSSPAFRQAVSPVSDQQTATMTFADLCNSVVSPAGSLPTILPTPSPMSLGSTTSSLSPLSSVSSPPTPSPALARRTDAPGKDKNRKKSKSKSQPKTRTIKFHEYKGPPNAHKNLSINSLPVETPYEILLQQQKLFLQWQLEWQHKYPQIILPASQKPLQVTTSSDVGSPASMSGLIAATSPPPQQAVSAVSRPMNVMSPPLVTTQTQASLQEQNQPTQTLTQSLQPQTQPNALRIFGKLEDMKVSDLKAELKRRNLTVSGSKPQLIERLKPFTDTASSTHQTSSDIPQSTTSQTSVSTATSTTIPVSHMGHIVVEAPGSVMSEESLSSFSMDTPVSPNNQQMSLMVEGSVTDDEVSLPNFSPVSQQLSPPPSHQTMSPERDVDMDLSSPQPPPSPRGGEDIIRDQQRKIEELQRELLRSQLQLQQIRSGGKDLINGLSAKANLAAFLQNQTQQQQLTNLLQQQVANNNNNNNNNNKLSTNNKKNTQSIVLGRQQTAIVLNQLKLHRQKAGTETPSVRISKSSSKLKNVKSQIVDDVLEILIKNGELPPSAAQDPATPTTPGRSLPQGLIFTASSPAPASPPVPPPPPPPPLPHSSFAITLPTAIRLASQTDQNSVQPFQMQLTGPEALDLILNSVQPTDGTSEGHQLSSDLQTAAGIDLKELGLDLETLDSMDFGQLDCSDLGVSVKLEPSDLLDVVTDMEVGVETSIKQDDELPLPDQLMNQQELMDIGEMPMDMDDADWLESLMPSDSSAGTSGVEIGSVTTPPHHSSFVLPSTGGINLIQCHTDLDTYDPLLSNSQDPFDLFNIEDSEFKMVGDLTSSLGWDKVDFAT</sequence>
<dbReference type="Pfam" id="PF02037">
    <property type="entry name" value="SAP"/>
    <property type="match status" value="1"/>
</dbReference>
<dbReference type="InterPro" id="IPR036361">
    <property type="entry name" value="SAP_dom_sf"/>
</dbReference>
<feature type="region of interest" description="Disordered" evidence="9">
    <location>
        <begin position="841"/>
        <end position="887"/>
    </location>
</feature>
<protein>
    <recommendedName>
        <fullName evidence="10">SAP domain-containing protein</fullName>
    </recommendedName>
</protein>
<keyword evidence="5" id="KW-0804">Transcription</keyword>
<dbReference type="InterPro" id="IPR003034">
    <property type="entry name" value="SAP_dom"/>
</dbReference>
<evidence type="ECO:0000256" key="5">
    <source>
        <dbReference type="ARBA" id="ARBA00023163"/>
    </source>
</evidence>
<dbReference type="PROSITE" id="PS51073">
    <property type="entry name" value="RPEL"/>
    <property type="match status" value="2"/>
</dbReference>
<evidence type="ECO:0000256" key="6">
    <source>
        <dbReference type="ARBA" id="ARBA00023242"/>
    </source>
</evidence>
<keyword evidence="6" id="KW-0539">Nucleus</keyword>
<dbReference type="EMBL" id="OE000719">
    <property type="protein sequence ID" value="CAD7454798.1"/>
    <property type="molecule type" value="Genomic_DNA"/>
</dbReference>
<feature type="compositionally biased region" description="Basic residues" evidence="9">
    <location>
        <begin position="378"/>
        <end position="394"/>
    </location>
</feature>
<feature type="region of interest" description="Disordered" evidence="9">
    <location>
        <begin position="498"/>
        <end position="524"/>
    </location>
</feature>
<dbReference type="Gene3D" id="1.10.720.30">
    <property type="entry name" value="SAP domain"/>
    <property type="match status" value="1"/>
</dbReference>
<dbReference type="PROSITE" id="PS50800">
    <property type="entry name" value="SAP"/>
    <property type="match status" value="1"/>
</dbReference>
<evidence type="ECO:0000256" key="7">
    <source>
        <dbReference type="PROSITE-ProRule" id="PRU00401"/>
    </source>
</evidence>
<dbReference type="InterPro" id="IPR043451">
    <property type="entry name" value="Myocardin-like"/>
</dbReference>
<evidence type="ECO:0000256" key="8">
    <source>
        <dbReference type="SAM" id="Coils"/>
    </source>
</evidence>
<proteinExistence type="predicted"/>
<evidence type="ECO:0000256" key="9">
    <source>
        <dbReference type="SAM" id="MobiDB-lite"/>
    </source>
</evidence>
<comment type="subcellular location">
    <subcellularLocation>
        <location evidence="1">Nucleus</location>
    </subcellularLocation>
</comment>
<feature type="region of interest" description="Disordered" evidence="9">
    <location>
        <begin position="237"/>
        <end position="258"/>
    </location>
</feature>
<dbReference type="GO" id="GO:0003713">
    <property type="term" value="F:transcription coactivator activity"/>
    <property type="evidence" value="ECO:0007669"/>
    <property type="project" value="TreeGrafter"/>
</dbReference>
<feature type="compositionally biased region" description="Low complexity" evidence="9">
    <location>
        <begin position="341"/>
        <end position="359"/>
    </location>
</feature>
<gene>
    <name evidence="11" type="ORF">TTEB3V08_LOCUS2892</name>
</gene>
<organism evidence="11">
    <name type="scientific">Timema tahoe</name>
    <dbReference type="NCBI Taxonomy" id="61484"/>
    <lineage>
        <taxon>Eukaryota</taxon>
        <taxon>Metazoa</taxon>
        <taxon>Ecdysozoa</taxon>
        <taxon>Arthropoda</taxon>
        <taxon>Hexapoda</taxon>
        <taxon>Insecta</taxon>
        <taxon>Pterygota</taxon>
        <taxon>Neoptera</taxon>
        <taxon>Polyneoptera</taxon>
        <taxon>Phasmatodea</taxon>
        <taxon>Timematodea</taxon>
        <taxon>Timematoidea</taxon>
        <taxon>Timematidae</taxon>
        <taxon>Timema</taxon>
    </lineage>
</organism>
<dbReference type="PANTHER" id="PTHR22793">
    <property type="entry name" value="MYOCARDIN-RELATED TRANSCRIPTION FACTOR-RELATED"/>
    <property type="match status" value="1"/>
</dbReference>
<evidence type="ECO:0000256" key="1">
    <source>
        <dbReference type="ARBA" id="ARBA00004123"/>
    </source>
</evidence>
<dbReference type="InterPro" id="IPR004018">
    <property type="entry name" value="RPEL_repeat"/>
</dbReference>
<dbReference type="GO" id="GO:0005634">
    <property type="term" value="C:nucleus"/>
    <property type="evidence" value="ECO:0007669"/>
    <property type="project" value="UniProtKB-SubCell"/>
</dbReference>
<feature type="region of interest" description="Disordered" evidence="9">
    <location>
        <begin position="337"/>
        <end position="406"/>
    </location>
</feature>
<feature type="compositionally biased region" description="Polar residues" evidence="9">
    <location>
        <begin position="498"/>
        <end position="507"/>
    </location>
</feature>
<keyword evidence="4 8" id="KW-0175">Coiled coil</keyword>
<feature type="coiled-coil region" evidence="8">
    <location>
        <begin position="697"/>
        <end position="724"/>
    </location>
</feature>
<feature type="compositionally biased region" description="Pro residues" evidence="9">
    <location>
        <begin position="872"/>
        <end position="887"/>
    </location>
</feature>
<feature type="repeat" description="RPEL" evidence="7">
    <location>
        <begin position="135"/>
        <end position="160"/>
    </location>
</feature>
<evidence type="ECO:0000259" key="10">
    <source>
        <dbReference type="PROSITE" id="PS50800"/>
    </source>
</evidence>
<dbReference type="PANTHER" id="PTHR22793:SF12">
    <property type="entry name" value="MYOCARDIN-RELATED TRANSCRIPTION FACTOR, ISOFORM H"/>
    <property type="match status" value="1"/>
</dbReference>
<feature type="compositionally biased region" description="Low complexity" evidence="9">
    <location>
        <begin position="508"/>
        <end position="524"/>
    </location>
</feature>
<evidence type="ECO:0000313" key="11">
    <source>
        <dbReference type="EMBL" id="CAD7454798.1"/>
    </source>
</evidence>
<feature type="compositionally biased region" description="Polar residues" evidence="9">
    <location>
        <begin position="243"/>
        <end position="257"/>
    </location>
</feature>
<dbReference type="GO" id="GO:0045944">
    <property type="term" value="P:positive regulation of transcription by RNA polymerase II"/>
    <property type="evidence" value="ECO:0007669"/>
    <property type="project" value="TreeGrafter"/>
</dbReference>
<feature type="compositionally biased region" description="Polar residues" evidence="9">
    <location>
        <begin position="569"/>
        <end position="580"/>
    </location>
</feature>
<evidence type="ECO:0000256" key="2">
    <source>
        <dbReference type="ARBA" id="ARBA00022737"/>
    </source>
</evidence>
<dbReference type="AlphaFoldDB" id="A0A7R9IBA0"/>
<dbReference type="Gene3D" id="6.10.150.10">
    <property type="match status" value="1"/>
</dbReference>
<dbReference type="Gene3D" id="6.10.140.2040">
    <property type="match status" value="1"/>
</dbReference>
<evidence type="ECO:0000256" key="4">
    <source>
        <dbReference type="ARBA" id="ARBA00023054"/>
    </source>
</evidence>
<dbReference type="SMART" id="SM00513">
    <property type="entry name" value="SAP"/>
    <property type="match status" value="1"/>
</dbReference>
<dbReference type="SMART" id="SM00707">
    <property type="entry name" value="RPEL"/>
    <property type="match status" value="3"/>
</dbReference>
<name>A0A7R9IBA0_9NEOP</name>
<keyword evidence="3" id="KW-0805">Transcription regulation</keyword>
<feature type="region of interest" description="Disordered" evidence="9">
    <location>
        <begin position="562"/>
        <end position="598"/>
    </location>
</feature>
<evidence type="ECO:0000256" key="3">
    <source>
        <dbReference type="ARBA" id="ARBA00023015"/>
    </source>
</evidence>
<keyword evidence="2" id="KW-0677">Repeat</keyword>